<dbReference type="OrthoDB" id="9785768at2"/>
<dbReference type="InterPro" id="IPR020616">
    <property type="entry name" value="Thiolase_N"/>
</dbReference>
<evidence type="ECO:0000259" key="2">
    <source>
        <dbReference type="Pfam" id="PF22691"/>
    </source>
</evidence>
<evidence type="ECO:0000313" key="4">
    <source>
        <dbReference type="Proteomes" id="UP000321548"/>
    </source>
</evidence>
<keyword evidence="4" id="KW-1185">Reference proteome</keyword>
<reference evidence="3 4" key="1">
    <citation type="submission" date="2019-06" db="EMBL/GenBank/DDBJ databases">
        <title>Quisquiliibacterium sp. nov., isolated from a maize field.</title>
        <authorList>
            <person name="Lin S.-Y."/>
            <person name="Tsai C.-F."/>
            <person name="Young C.-C."/>
        </authorList>
    </citation>
    <scope>NUCLEOTIDE SEQUENCE [LARGE SCALE GENOMIC DNA]</scope>
    <source>
        <strain evidence="3 4">CC-CFT501</strain>
    </source>
</reference>
<dbReference type="InterPro" id="IPR055140">
    <property type="entry name" value="Thiolase_C_2"/>
</dbReference>
<dbReference type="Pfam" id="PF00108">
    <property type="entry name" value="Thiolase_N"/>
    <property type="match status" value="1"/>
</dbReference>
<dbReference type="RefSeq" id="WP_147704958.1">
    <property type="nucleotide sequence ID" value="NZ_VDUY01000005.1"/>
</dbReference>
<gene>
    <name evidence="3" type="ORF">FHP08_13275</name>
</gene>
<evidence type="ECO:0000259" key="1">
    <source>
        <dbReference type="Pfam" id="PF00108"/>
    </source>
</evidence>
<dbReference type="Proteomes" id="UP000321548">
    <property type="component" value="Unassembled WGS sequence"/>
</dbReference>
<dbReference type="CDD" id="cd00829">
    <property type="entry name" value="SCP-x_thiolase"/>
    <property type="match status" value="1"/>
</dbReference>
<evidence type="ECO:0000313" key="3">
    <source>
        <dbReference type="EMBL" id="TXL64709.1"/>
    </source>
</evidence>
<protein>
    <submittedName>
        <fullName evidence="3">Thiolase domain-containing protein</fullName>
    </submittedName>
</protein>
<dbReference type="PANTHER" id="PTHR42870">
    <property type="entry name" value="ACETYL-COA C-ACETYLTRANSFERASE"/>
    <property type="match status" value="1"/>
</dbReference>
<proteinExistence type="predicted"/>
<comment type="caution">
    <text evidence="3">The sequence shown here is derived from an EMBL/GenBank/DDBJ whole genome shotgun (WGS) entry which is preliminary data.</text>
</comment>
<dbReference type="NCBIfam" id="NF005704">
    <property type="entry name" value="PRK07516.1"/>
    <property type="match status" value="1"/>
</dbReference>
<dbReference type="InterPro" id="IPR002155">
    <property type="entry name" value="Thiolase"/>
</dbReference>
<dbReference type="Gene3D" id="3.40.47.10">
    <property type="match status" value="1"/>
</dbReference>
<accession>A0A5C8NU78</accession>
<dbReference type="SUPFAM" id="SSF53901">
    <property type="entry name" value="Thiolase-like"/>
    <property type="match status" value="1"/>
</dbReference>
<dbReference type="Pfam" id="PF22691">
    <property type="entry name" value="Thiolase_C_1"/>
    <property type="match status" value="1"/>
</dbReference>
<dbReference type="PANTHER" id="PTHR42870:SF1">
    <property type="entry name" value="NON-SPECIFIC LIPID-TRANSFER PROTEIN-LIKE 2"/>
    <property type="match status" value="1"/>
</dbReference>
<dbReference type="AlphaFoldDB" id="A0A5C8NU78"/>
<feature type="domain" description="Thiolase N-terminal" evidence="1">
    <location>
        <begin position="7"/>
        <end position="227"/>
    </location>
</feature>
<sequence>MSAVDLVGFGHTRFGKFPDRDVESLMRAVAQQALDDAGLEASEIDGIFVGHFNHGLSRQGFTAGLAGGLLPGLRFKPATRVENACATGTAAVHQGAQAIRAGDARRVLAIGVESMSRLPTREVGQALLAAGYVAEEADTPAGFAGAFAKIADAYAARFGAPETAMAKIAAKNHANGADNPFAQLRQAIDESFCATESPGNPRVAGRLLRTDCSPISDGAAAVVLAAADARPAGKPAVRLRATAQVTDLMPMSARDMSELAGCREAWRLALDRAGLSLADLDCVETHDCFTIAELMQYEAMGLAARGQGARVLEEGIVHPGGRLPVNVSGGLKAKGHPIGATGVSMHVLASWLLLGRFGADRLPPARLAGVFNMGGAGVSNCVSILERVE</sequence>
<name>A0A5C8NU78_9BURK</name>
<feature type="domain" description="Thiolase C-terminal" evidence="2">
    <location>
        <begin position="252"/>
        <end position="387"/>
    </location>
</feature>
<organism evidence="3 4">
    <name type="scientific">Zeimonas arvi</name>
    <dbReference type="NCBI Taxonomy" id="2498847"/>
    <lineage>
        <taxon>Bacteria</taxon>
        <taxon>Pseudomonadati</taxon>
        <taxon>Pseudomonadota</taxon>
        <taxon>Betaproteobacteria</taxon>
        <taxon>Burkholderiales</taxon>
        <taxon>Burkholderiaceae</taxon>
        <taxon>Zeimonas</taxon>
    </lineage>
</organism>
<dbReference type="EMBL" id="VDUY01000005">
    <property type="protein sequence ID" value="TXL64709.1"/>
    <property type="molecule type" value="Genomic_DNA"/>
</dbReference>
<dbReference type="GO" id="GO:0003988">
    <property type="term" value="F:acetyl-CoA C-acyltransferase activity"/>
    <property type="evidence" value="ECO:0007669"/>
    <property type="project" value="UniProtKB-ARBA"/>
</dbReference>
<dbReference type="PIRSF" id="PIRSF000429">
    <property type="entry name" value="Ac-CoA_Ac_transf"/>
    <property type="match status" value="1"/>
</dbReference>
<dbReference type="InterPro" id="IPR016039">
    <property type="entry name" value="Thiolase-like"/>
</dbReference>